<protein>
    <submittedName>
        <fullName evidence="1">Uncharacterized protein</fullName>
    </submittedName>
</protein>
<gene>
    <name evidence="1" type="ORF">D0Z00_003827</name>
</gene>
<dbReference type="Proteomes" id="UP000744676">
    <property type="component" value="Unassembled WGS sequence"/>
</dbReference>
<organism evidence="1 2">
    <name type="scientific">Geotrichum galactomycetum</name>
    <dbReference type="NCBI Taxonomy" id="27317"/>
    <lineage>
        <taxon>Eukaryota</taxon>
        <taxon>Fungi</taxon>
        <taxon>Dikarya</taxon>
        <taxon>Ascomycota</taxon>
        <taxon>Saccharomycotina</taxon>
        <taxon>Dipodascomycetes</taxon>
        <taxon>Dipodascales</taxon>
        <taxon>Dipodascaceae</taxon>
        <taxon>Geotrichum</taxon>
    </lineage>
</organism>
<name>A0ACB6V080_9ASCO</name>
<comment type="caution">
    <text evidence="1">The sequence shown here is derived from an EMBL/GenBank/DDBJ whole genome shotgun (WGS) entry which is preliminary data.</text>
</comment>
<evidence type="ECO:0000313" key="2">
    <source>
        <dbReference type="Proteomes" id="UP000744676"/>
    </source>
</evidence>
<accession>A0ACB6V080</accession>
<keyword evidence="2" id="KW-1185">Reference proteome</keyword>
<proteinExistence type="predicted"/>
<dbReference type="EMBL" id="QVQA01000201">
    <property type="protein sequence ID" value="KAF5093839.1"/>
    <property type="molecule type" value="Genomic_DNA"/>
</dbReference>
<evidence type="ECO:0000313" key="1">
    <source>
        <dbReference type="EMBL" id="KAF5093839.1"/>
    </source>
</evidence>
<reference evidence="1 2" key="1">
    <citation type="journal article" date="2020" name="Front. Microbiol.">
        <title>Phenotypic and Genetic Characterization of the Cheese Ripening Yeast Geotrichum candidum.</title>
        <authorList>
            <person name="Perkins V."/>
            <person name="Vignola S."/>
            <person name="Lessard M.H."/>
            <person name="Plante P.L."/>
            <person name="Corbeil J."/>
            <person name="Dugat-Bony E."/>
            <person name="Frenette M."/>
            <person name="Labrie S."/>
        </authorList>
    </citation>
    <scope>NUCLEOTIDE SEQUENCE [LARGE SCALE GENOMIC DNA]</scope>
    <source>
        <strain evidence="1 2">LMA-1147</strain>
    </source>
</reference>
<sequence>MPVPTAHYTSPELTHTIEPSPTFVMPDSAGDKDAVVPPNPDTVLGKLRADTINLQAQINTFLTEQLNKTK</sequence>